<keyword evidence="1" id="KW-1133">Transmembrane helix</keyword>
<dbReference type="PANTHER" id="PTHR30503">
    <property type="entry name" value="INNER MEMBRANE PROTEIN YEDI"/>
    <property type="match status" value="1"/>
</dbReference>
<dbReference type="InterPro" id="IPR008526">
    <property type="entry name" value="YedI"/>
</dbReference>
<organism evidence="2 3">
    <name type="scientific">Massilia litorea</name>
    <dbReference type="NCBI Taxonomy" id="2769491"/>
    <lineage>
        <taxon>Bacteria</taxon>
        <taxon>Pseudomonadati</taxon>
        <taxon>Pseudomonadota</taxon>
        <taxon>Betaproteobacteria</taxon>
        <taxon>Burkholderiales</taxon>
        <taxon>Oxalobacteraceae</taxon>
        <taxon>Telluria group</taxon>
        <taxon>Massilia</taxon>
    </lineage>
</organism>
<feature type="transmembrane region" description="Helical" evidence="1">
    <location>
        <begin position="174"/>
        <end position="196"/>
    </location>
</feature>
<keyword evidence="1" id="KW-0472">Membrane</keyword>
<evidence type="ECO:0000256" key="1">
    <source>
        <dbReference type="SAM" id="Phobius"/>
    </source>
</evidence>
<keyword evidence="1" id="KW-0812">Transmembrane</keyword>
<dbReference type="PANTHER" id="PTHR30503:SF3">
    <property type="entry name" value="INNER MEMBRANE PROTEIN YEDI"/>
    <property type="match status" value="1"/>
</dbReference>
<feature type="transmembrane region" description="Helical" evidence="1">
    <location>
        <begin position="71"/>
        <end position="100"/>
    </location>
</feature>
<dbReference type="AlphaFoldDB" id="A0A7L9U7D8"/>
<protein>
    <submittedName>
        <fullName evidence="2">DUF808 domain-containing protein</fullName>
    </submittedName>
</protein>
<feature type="transmembrane region" description="Helical" evidence="1">
    <location>
        <begin position="227"/>
        <end position="248"/>
    </location>
</feature>
<reference evidence="2 3" key="1">
    <citation type="submission" date="2020-10" db="EMBL/GenBank/DDBJ databases">
        <title>Genome sequencing of Massilia sp. LPB0304.</title>
        <authorList>
            <person name="Kim J."/>
        </authorList>
    </citation>
    <scope>NUCLEOTIDE SEQUENCE [LARGE SCALE GENOMIC DNA]</scope>
    <source>
        <strain evidence="2 3">LPB0304</strain>
    </source>
</reference>
<evidence type="ECO:0000313" key="2">
    <source>
        <dbReference type="EMBL" id="QOL50797.1"/>
    </source>
</evidence>
<evidence type="ECO:0000313" key="3">
    <source>
        <dbReference type="Proteomes" id="UP000593875"/>
    </source>
</evidence>
<dbReference type="RefSeq" id="WP_193687783.1">
    <property type="nucleotide sequence ID" value="NZ_CP062941.1"/>
</dbReference>
<accession>A0A7L9U7D8</accession>
<sequence length="315" mass="33034">MAAGSLLALFDDIAAVLDDVALMSKVAAKKTAGVLGDDLALNAQQVSGVHAERELPVVWAVAKGSLVNKAILVPAALLISAFVPWLIIPLLMIGGAFLCFEGFEKLAHKFLHSPEEDADHEERLVAALADEKVDMREFEKDKIKGAVRTDFILSAEIIVISLGTVSTMPFMQQLAVLVIIALVMTVGVYGLVAGIVKIDDAGLYLSQKSGGFARSVGRMLLAAAPRLMKLLTIVGTAAMFMVGGGIIGHNWAPLHHFAEGAAERMGEVAVIGGVLHAITPTVIDALAGVIVGALVLLAVTIVNKVRGKRATADAH</sequence>
<dbReference type="GO" id="GO:0005886">
    <property type="term" value="C:plasma membrane"/>
    <property type="evidence" value="ECO:0007669"/>
    <property type="project" value="TreeGrafter"/>
</dbReference>
<dbReference type="PIRSF" id="PIRSF016660">
    <property type="entry name" value="YedI"/>
    <property type="match status" value="1"/>
</dbReference>
<feature type="transmembrane region" description="Helical" evidence="1">
    <location>
        <begin position="268"/>
        <end position="299"/>
    </location>
</feature>
<keyword evidence="3" id="KW-1185">Reference proteome</keyword>
<gene>
    <name evidence="2" type="ORF">LPB04_05790</name>
</gene>
<dbReference type="Proteomes" id="UP000593875">
    <property type="component" value="Chromosome"/>
</dbReference>
<dbReference type="Pfam" id="PF05661">
    <property type="entry name" value="DUF808"/>
    <property type="match status" value="1"/>
</dbReference>
<proteinExistence type="predicted"/>
<name>A0A7L9U7D8_9BURK</name>
<dbReference type="EMBL" id="CP062941">
    <property type="protein sequence ID" value="QOL50797.1"/>
    <property type="molecule type" value="Genomic_DNA"/>
</dbReference>
<dbReference type="KEGG" id="mlir:LPB04_05790"/>
<feature type="transmembrane region" description="Helical" evidence="1">
    <location>
        <begin position="151"/>
        <end position="168"/>
    </location>
</feature>